<evidence type="ECO:0000313" key="14">
    <source>
        <dbReference type="EMBL" id="TXD33902.1"/>
    </source>
</evidence>
<keyword evidence="9 12" id="KW-1133">Transmembrane helix</keyword>
<dbReference type="InterPro" id="IPR002585">
    <property type="entry name" value="Cyt-d_ubiquinol_oxidase_su_1"/>
</dbReference>
<evidence type="ECO:0000256" key="2">
    <source>
        <dbReference type="ARBA" id="ARBA00009819"/>
    </source>
</evidence>
<evidence type="ECO:0000256" key="1">
    <source>
        <dbReference type="ARBA" id="ARBA00004651"/>
    </source>
</evidence>
<evidence type="ECO:0000256" key="10">
    <source>
        <dbReference type="ARBA" id="ARBA00023004"/>
    </source>
</evidence>
<evidence type="ECO:0000256" key="3">
    <source>
        <dbReference type="ARBA" id="ARBA00022448"/>
    </source>
</evidence>
<keyword evidence="6 12" id="KW-0812">Transmembrane</keyword>
<evidence type="ECO:0000313" key="15">
    <source>
        <dbReference type="Proteomes" id="UP000321412"/>
    </source>
</evidence>
<feature type="transmembrane region" description="Helical" evidence="12">
    <location>
        <begin position="400"/>
        <end position="423"/>
    </location>
</feature>
<comment type="similarity">
    <text evidence="2 12">Belongs to the cytochrome ubiquinol oxidase subunit 1 family.</text>
</comment>
<keyword evidence="10 12" id="KW-0408">Iron</keyword>
<dbReference type="Proteomes" id="UP000321412">
    <property type="component" value="Unassembled WGS sequence"/>
</dbReference>
<proteinExistence type="inferred from homology"/>
<dbReference type="GO" id="GO:0019646">
    <property type="term" value="P:aerobic electron transport chain"/>
    <property type="evidence" value="ECO:0007669"/>
    <property type="project" value="InterPro"/>
</dbReference>
<keyword evidence="3 12" id="KW-0813">Transport</keyword>
<comment type="subcellular location">
    <subcellularLocation>
        <location evidence="1">Cell membrane</location>
        <topology evidence="1">Multi-pass membrane protein</topology>
    </subcellularLocation>
</comment>
<dbReference type="GO" id="GO:0009055">
    <property type="term" value="F:electron transfer activity"/>
    <property type="evidence" value="ECO:0007669"/>
    <property type="project" value="UniProtKB-UniRule"/>
</dbReference>
<dbReference type="AlphaFoldDB" id="A0A5C6X9G0"/>
<evidence type="ECO:0000256" key="7">
    <source>
        <dbReference type="ARBA" id="ARBA00022723"/>
    </source>
</evidence>
<keyword evidence="15" id="KW-1185">Reference proteome</keyword>
<organism evidence="14 15">
    <name type="scientific">Lujinxingia vulgaris</name>
    <dbReference type="NCBI Taxonomy" id="2600176"/>
    <lineage>
        <taxon>Bacteria</taxon>
        <taxon>Deltaproteobacteria</taxon>
        <taxon>Bradymonadales</taxon>
        <taxon>Lujinxingiaceae</taxon>
        <taxon>Lujinxingia</taxon>
    </lineage>
</organism>
<reference evidence="14 15" key="1">
    <citation type="submission" date="2019-08" db="EMBL/GenBank/DDBJ databases">
        <title>Bradymonadales sp. TMQ4.</title>
        <authorList>
            <person name="Liang Q."/>
        </authorList>
    </citation>
    <scope>NUCLEOTIDE SEQUENCE [LARGE SCALE GENOMIC DNA]</scope>
    <source>
        <strain evidence="14 15">TMQ4</strain>
    </source>
</reference>
<dbReference type="PANTHER" id="PTHR30365">
    <property type="entry name" value="CYTOCHROME D UBIQUINOL OXIDASE"/>
    <property type="match status" value="1"/>
</dbReference>
<evidence type="ECO:0000256" key="4">
    <source>
        <dbReference type="ARBA" id="ARBA00022475"/>
    </source>
</evidence>
<keyword evidence="4 12" id="KW-1003">Cell membrane</keyword>
<dbReference type="GO" id="GO:0046872">
    <property type="term" value="F:metal ion binding"/>
    <property type="evidence" value="ECO:0007669"/>
    <property type="project" value="UniProtKB-UniRule"/>
</dbReference>
<dbReference type="GO" id="GO:0020037">
    <property type="term" value="F:heme binding"/>
    <property type="evidence" value="ECO:0007669"/>
    <property type="project" value="TreeGrafter"/>
</dbReference>
<evidence type="ECO:0000256" key="11">
    <source>
        <dbReference type="ARBA" id="ARBA00023136"/>
    </source>
</evidence>
<dbReference type="GO" id="GO:0016682">
    <property type="term" value="F:oxidoreductase activity, acting on diphenols and related substances as donors, oxygen as acceptor"/>
    <property type="evidence" value="ECO:0007669"/>
    <property type="project" value="TreeGrafter"/>
</dbReference>
<feature type="transmembrane region" description="Helical" evidence="12">
    <location>
        <begin position="352"/>
        <end position="374"/>
    </location>
</feature>
<dbReference type="PIRSF" id="PIRSF006446">
    <property type="entry name" value="Cyt_quinol_oxidase_1"/>
    <property type="match status" value="1"/>
</dbReference>
<evidence type="ECO:0000256" key="6">
    <source>
        <dbReference type="ARBA" id="ARBA00022692"/>
    </source>
</evidence>
<feature type="region of interest" description="Disordered" evidence="13">
    <location>
        <begin position="438"/>
        <end position="465"/>
    </location>
</feature>
<dbReference type="OrthoDB" id="9807042at2"/>
<keyword evidence="7 12" id="KW-0479">Metal-binding</keyword>
<evidence type="ECO:0000256" key="13">
    <source>
        <dbReference type="SAM" id="MobiDB-lite"/>
    </source>
</evidence>
<evidence type="ECO:0000256" key="12">
    <source>
        <dbReference type="PIRNR" id="PIRNR006446"/>
    </source>
</evidence>
<comment type="caution">
    <text evidence="14">The sequence shown here is derived from an EMBL/GenBank/DDBJ whole genome shotgun (WGS) entry which is preliminary data.</text>
</comment>
<feature type="transmembrane region" description="Helical" evidence="12">
    <location>
        <begin position="176"/>
        <end position="203"/>
    </location>
</feature>
<keyword evidence="11 12" id="KW-0472">Membrane</keyword>
<feature type="transmembrane region" description="Helical" evidence="12">
    <location>
        <begin position="12"/>
        <end position="34"/>
    </location>
</feature>
<feature type="transmembrane region" description="Helical" evidence="12">
    <location>
        <begin position="314"/>
        <end position="340"/>
    </location>
</feature>
<gene>
    <name evidence="14" type="ORF">FRC98_20105</name>
</gene>
<dbReference type="EMBL" id="VOSM01000018">
    <property type="protein sequence ID" value="TXD33902.1"/>
    <property type="molecule type" value="Genomic_DNA"/>
</dbReference>
<feature type="transmembrane region" description="Helical" evidence="12">
    <location>
        <begin position="94"/>
        <end position="114"/>
    </location>
</feature>
<keyword evidence="8 12" id="KW-0249">Electron transport</keyword>
<keyword evidence="5 12" id="KW-0349">Heme</keyword>
<feature type="transmembrane region" description="Helical" evidence="12">
    <location>
        <begin position="126"/>
        <end position="149"/>
    </location>
</feature>
<feature type="transmembrane region" description="Helical" evidence="12">
    <location>
        <begin position="54"/>
        <end position="74"/>
    </location>
</feature>
<protein>
    <submittedName>
        <fullName evidence="14">Cytochrome ubiquinol oxidase subunit I</fullName>
    </submittedName>
</protein>
<sequence>MEDLLAARSQMAMSLAFHIILAVVGMAMPLLMIIAEGRWLRTGDPIFRELAKRWARGTAIIFAVGAVSGTVLSFELGLLWPTFMEHAGPLVGMPFSLEGFAFFLEAIFLGIYLYGWERISPRAHWLAGLMVLLCGTASGIFVVTANAWMNAPTGFDFIDGQFVNIRPWEAMFNPMWFTQCAHMVIAAFQSVAFAVAGIHAAMLLREHRNTFHRHAIAIALPIAAITALAQPLMGDLLAKATAENQPVKLAAMEGHFETETRAPLRIFGLPDEDARTTPYAIEIPGVLSFLAYGDFDAEVRGLNDFPRDEWPPVAIVHIAFQIMVASGMWMLAISLLGVFLSWRRRRLFTARWYLWLLVITAPMGIIAIEAGWVVTEVGRQPWVIQGYMRTADAVTPMTNLVVPFTVFSILYLVLSVIVVYLLWRHVFQSPDLDTLQTLKDAAPPASEPPRADTPDTSNAPLPDSD</sequence>
<accession>A0A5C6X9G0</accession>
<evidence type="ECO:0000256" key="5">
    <source>
        <dbReference type="ARBA" id="ARBA00022617"/>
    </source>
</evidence>
<evidence type="ECO:0000256" key="8">
    <source>
        <dbReference type="ARBA" id="ARBA00022982"/>
    </source>
</evidence>
<dbReference type="RefSeq" id="WP_146983354.1">
    <property type="nucleotide sequence ID" value="NZ_VOSM01000018.1"/>
</dbReference>
<feature type="transmembrane region" description="Helical" evidence="12">
    <location>
        <begin position="215"/>
        <end position="233"/>
    </location>
</feature>
<name>A0A5C6X9G0_9DELT</name>
<dbReference type="PANTHER" id="PTHR30365:SF14">
    <property type="entry name" value="CYTOCHROME BD MENAQUINOL OXIDASE SUBUNIT I-RELATED"/>
    <property type="match status" value="1"/>
</dbReference>
<dbReference type="Pfam" id="PF01654">
    <property type="entry name" value="Cyt_bd_oxida_I"/>
    <property type="match status" value="1"/>
</dbReference>
<dbReference type="GO" id="GO:0005886">
    <property type="term" value="C:plasma membrane"/>
    <property type="evidence" value="ECO:0007669"/>
    <property type="project" value="UniProtKB-SubCell"/>
</dbReference>
<evidence type="ECO:0000256" key="9">
    <source>
        <dbReference type="ARBA" id="ARBA00022989"/>
    </source>
</evidence>
<dbReference type="GO" id="GO:0070069">
    <property type="term" value="C:cytochrome complex"/>
    <property type="evidence" value="ECO:0007669"/>
    <property type="project" value="UniProtKB-UniRule"/>
</dbReference>